<accession>A0ABU1IYD0</accession>
<organism evidence="2 3">
    <name type="scientific">Paenibacillus hunanensis</name>
    <dbReference type="NCBI Taxonomy" id="539262"/>
    <lineage>
        <taxon>Bacteria</taxon>
        <taxon>Bacillati</taxon>
        <taxon>Bacillota</taxon>
        <taxon>Bacilli</taxon>
        <taxon>Bacillales</taxon>
        <taxon>Paenibacillaceae</taxon>
        <taxon>Paenibacillus</taxon>
    </lineage>
</organism>
<dbReference type="Proteomes" id="UP001185028">
    <property type="component" value="Unassembled WGS sequence"/>
</dbReference>
<evidence type="ECO:0000313" key="3">
    <source>
        <dbReference type="Proteomes" id="UP001185028"/>
    </source>
</evidence>
<dbReference type="InterPro" id="IPR021239">
    <property type="entry name" value="DUF2625"/>
</dbReference>
<comment type="caution">
    <text evidence="2">The sequence shown here is derived from an EMBL/GenBank/DDBJ whole genome shotgun (WGS) entry which is preliminary data.</text>
</comment>
<dbReference type="Pfam" id="PF09346">
    <property type="entry name" value="SMI1_KNR4"/>
    <property type="match status" value="1"/>
</dbReference>
<name>A0ABU1IYD0_9BACL</name>
<protein>
    <recommendedName>
        <fullName evidence="1">Knr4/Smi1-like domain-containing protein</fullName>
    </recommendedName>
</protein>
<sequence>MHSLSADQLIDHEHHAWDELMQLFTGGRHTYVILPVDREESRQTLERLQMSTRSYLGAIAYETGGVLVDHGWIKLLGSGAPGIYGSLRSWNGLHDQPVLTEVPGMLTVAYDAAGGFFALDTGRFGQTGHIYYFAPDTLEWESTELAYSGFINWLAVGDLQQFYETFRWEGWQQESAQLGAERVFSYYPPLWTKEGSGIASYKSPVPVREAWSFVLEQFEDTQTHTVQPADEPVHVEQAQQSLEQHIDRIEKHYGICFPLDYLNQLQDAVKREYQYADAEGHVDWSIHFAKLDDRFIANNEALVDEMNPNPQRIIPFAWSVSSGNYYLLDYRQHPEQPAVLLMEHEEAIVREDAEAEAEYPEQVQEMLEGNVRQIANSFEEFAANLKEQEQTMLLDDEEE</sequence>
<dbReference type="RefSeq" id="WP_308422647.1">
    <property type="nucleotide sequence ID" value="NZ_BMMB01000006.1"/>
</dbReference>
<dbReference type="InterPro" id="IPR037883">
    <property type="entry name" value="Knr4/Smi1-like_sf"/>
</dbReference>
<feature type="domain" description="Knr4/Smi1-like" evidence="1">
    <location>
        <begin position="243"/>
        <end position="382"/>
    </location>
</feature>
<proteinExistence type="predicted"/>
<dbReference type="InterPro" id="IPR018958">
    <property type="entry name" value="Knr4/Smi1-like_dom"/>
</dbReference>
<dbReference type="Pfam" id="PF10946">
    <property type="entry name" value="DUF2625"/>
    <property type="match status" value="1"/>
</dbReference>
<evidence type="ECO:0000259" key="1">
    <source>
        <dbReference type="Pfam" id="PF09346"/>
    </source>
</evidence>
<dbReference type="Gene3D" id="3.40.1580.10">
    <property type="entry name" value="SMI1/KNR4-like"/>
    <property type="match status" value="1"/>
</dbReference>
<gene>
    <name evidence="2" type="ORF">JOC58_002129</name>
</gene>
<reference evidence="2 3" key="1">
    <citation type="submission" date="2023-07" db="EMBL/GenBank/DDBJ databases">
        <title>Genomic Encyclopedia of Type Strains, Phase IV (KMG-IV): sequencing the most valuable type-strain genomes for metagenomic binning, comparative biology and taxonomic classification.</title>
        <authorList>
            <person name="Goeker M."/>
        </authorList>
    </citation>
    <scope>NUCLEOTIDE SEQUENCE [LARGE SCALE GENOMIC DNA]</scope>
    <source>
        <strain evidence="2 3">DSM 22170</strain>
    </source>
</reference>
<dbReference type="SUPFAM" id="SSF160631">
    <property type="entry name" value="SMI1/KNR4-like"/>
    <property type="match status" value="1"/>
</dbReference>
<evidence type="ECO:0000313" key="2">
    <source>
        <dbReference type="EMBL" id="MDR6244236.1"/>
    </source>
</evidence>
<dbReference type="EMBL" id="JAVDQH010000007">
    <property type="protein sequence ID" value="MDR6244236.1"/>
    <property type="molecule type" value="Genomic_DNA"/>
</dbReference>
<keyword evidence="3" id="KW-1185">Reference proteome</keyword>